<gene>
    <name evidence="1" type="ORF">SAMN04488552_3071</name>
</gene>
<name>A0A1H1RYA0_9FLAO</name>
<sequence length="177" mass="19108">MIKPVKSRGLIYFRKLYLGMIFMIFSFQVASQENPPIPIEVEVRTARFLDFGAFTTGVGTGQLHISYDSTPTPTGDVYMINGRVVTSALFDVYANPGTIINIMPASPNFILYGSDGGQMTVSIADSDYSTGSTFITTANADMPNEVYVGGTLDVSSIDSANPAGKYTGTIIINFIQE</sequence>
<evidence type="ECO:0000313" key="2">
    <source>
        <dbReference type="Proteomes" id="UP000198858"/>
    </source>
</evidence>
<keyword evidence="2" id="KW-1185">Reference proteome</keyword>
<evidence type="ECO:0008006" key="3">
    <source>
        <dbReference type="Google" id="ProtNLM"/>
    </source>
</evidence>
<dbReference type="RefSeq" id="WP_089663611.1">
    <property type="nucleotide sequence ID" value="NZ_LT629745.1"/>
</dbReference>
<accession>A0A1H1RYA0</accession>
<dbReference type="Pfam" id="PF14352">
    <property type="entry name" value="DUF4402"/>
    <property type="match status" value="1"/>
</dbReference>
<dbReference type="EMBL" id="LT629745">
    <property type="protein sequence ID" value="SDS40687.1"/>
    <property type="molecule type" value="Genomic_DNA"/>
</dbReference>
<dbReference type="InterPro" id="IPR025514">
    <property type="entry name" value="DUF4402"/>
</dbReference>
<dbReference type="STRING" id="1250231.SAMN04488552_3071"/>
<reference evidence="1 2" key="1">
    <citation type="submission" date="2016-10" db="EMBL/GenBank/DDBJ databases">
        <authorList>
            <person name="Varghese N."/>
            <person name="Submissions S."/>
        </authorList>
    </citation>
    <scope>NUCLEOTIDE SEQUENCE [LARGE SCALE GENOMIC DNA]</scope>
    <source>
        <strain evidence="1 2">Mar_2010_102</strain>
    </source>
</reference>
<protein>
    <recommendedName>
        <fullName evidence="3">DUF4402 domain-containing protein</fullName>
    </recommendedName>
</protein>
<dbReference type="Proteomes" id="UP000198858">
    <property type="component" value="Chromosome I"/>
</dbReference>
<organism evidence="1 2">
    <name type="scientific">Christiangramia echinicola</name>
    <dbReference type="NCBI Taxonomy" id="279359"/>
    <lineage>
        <taxon>Bacteria</taxon>
        <taxon>Pseudomonadati</taxon>
        <taxon>Bacteroidota</taxon>
        <taxon>Flavobacteriia</taxon>
        <taxon>Flavobacteriales</taxon>
        <taxon>Flavobacteriaceae</taxon>
        <taxon>Christiangramia</taxon>
    </lineage>
</organism>
<evidence type="ECO:0000313" key="1">
    <source>
        <dbReference type="EMBL" id="SDS40687.1"/>
    </source>
</evidence>
<proteinExistence type="predicted"/>
<dbReference type="AlphaFoldDB" id="A0A1H1RYA0"/>